<keyword evidence="5" id="KW-1185">Reference proteome</keyword>
<dbReference type="InParanoid" id="W3WLP1"/>
<dbReference type="SUPFAM" id="SSF51905">
    <property type="entry name" value="FAD/NAD(P)-binding domain"/>
    <property type="match status" value="1"/>
</dbReference>
<proteinExistence type="inferred from homology"/>
<dbReference type="InterPro" id="IPR000172">
    <property type="entry name" value="GMC_OxRdtase_N"/>
</dbReference>
<dbReference type="EMBL" id="KI912119">
    <property type="protein sequence ID" value="ETS74689.1"/>
    <property type="molecule type" value="Genomic_DNA"/>
</dbReference>
<dbReference type="SUPFAM" id="SSF54373">
    <property type="entry name" value="FAD-linked reductases, C-terminal domain"/>
    <property type="match status" value="1"/>
</dbReference>
<name>W3WLP1_PESFW</name>
<dbReference type="HOGENOM" id="CLU_002865_6_1_1"/>
<accession>W3WLP1</accession>
<dbReference type="Pfam" id="PF00732">
    <property type="entry name" value="GMC_oxred_N"/>
    <property type="match status" value="1"/>
</dbReference>
<dbReference type="InterPro" id="IPR012132">
    <property type="entry name" value="GMC_OxRdtase"/>
</dbReference>
<gene>
    <name evidence="4" type="ORF">PFICI_13173</name>
</gene>
<dbReference type="PANTHER" id="PTHR11552">
    <property type="entry name" value="GLUCOSE-METHANOL-CHOLINE GMC OXIDOREDUCTASE"/>
    <property type="match status" value="1"/>
</dbReference>
<dbReference type="PANTHER" id="PTHR11552:SF210">
    <property type="entry name" value="GLUCOSE-METHANOL-CHOLINE OXIDOREDUCTASE N-TERMINAL DOMAIN-CONTAINING PROTEIN-RELATED"/>
    <property type="match status" value="1"/>
</dbReference>
<keyword evidence="2" id="KW-0274">FAD</keyword>
<dbReference type="Pfam" id="PF05199">
    <property type="entry name" value="GMC_oxred_C"/>
    <property type="match status" value="1"/>
</dbReference>
<dbReference type="InterPro" id="IPR036188">
    <property type="entry name" value="FAD/NAD-bd_sf"/>
</dbReference>
<keyword evidence="2" id="KW-0285">Flavoprotein</keyword>
<dbReference type="KEGG" id="pfy:PFICI_13173"/>
<evidence type="ECO:0000256" key="2">
    <source>
        <dbReference type="PIRSR" id="PIRSR000137-2"/>
    </source>
</evidence>
<dbReference type="GO" id="GO:0050660">
    <property type="term" value="F:flavin adenine dinucleotide binding"/>
    <property type="evidence" value="ECO:0007669"/>
    <property type="project" value="InterPro"/>
</dbReference>
<evidence type="ECO:0000259" key="3">
    <source>
        <dbReference type="PROSITE" id="PS00624"/>
    </source>
</evidence>
<dbReference type="GO" id="GO:0016614">
    <property type="term" value="F:oxidoreductase activity, acting on CH-OH group of donors"/>
    <property type="evidence" value="ECO:0007669"/>
    <property type="project" value="InterPro"/>
</dbReference>
<comment type="similarity">
    <text evidence="1">Belongs to the GMC oxidoreductase family.</text>
</comment>
<protein>
    <recommendedName>
        <fullName evidence="3">Glucose-methanol-choline oxidoreductase N-terminal domain-containing protein</fullName>
    </recommendedName>
</protein>
<feature type="binding site" evidence="2">
    <location>
        <begin position="557"/>
        <end position="558"/>
    </location>
    <ligand>
        <name>FAD</name>
        <dbReference type="ChEBI" id="CHEBI:57692"/>
    </ligand>
</feature>
<dbReference type="RefSeq" id="XP_007839945.1">
    <property type="nucleotide sequence ID" value="XM_007841754.1"/>
</dbReference>
<dbReference type="Gene3D" id="3.30.560.10">
    <property type="entry name" value="Glucose Oxidase, domain 3"/>
    <property type="match status" value="1"/>
</dbReference>
<reference evidence="5" key="1">
    <citation type="journal article" date="2015" name="BMC Genomics">
        <title>Genomic and transcriptomic analysis of the endophytic fungus Pestalotiopsis fici reveals its lifestyle and high potential for synthesis of natural products.</title>
        <authorList>
            <person name="Wang X."/>
            <person name="Zhang X."/>
            <person name="Liu L."/>
            <person name="Xiang M."/>
            <person name="Wang W."/>
            <person name="Sun X."/>
            <person name="Che Y."/>
            <person name="Guo L."/>
            <person name="Liu G."/>
            <person name="Guo L."/>
            <person name="Wang C."/>
            <person name="Yin W.B."/>
            <person name="Stadler M."/>
            <person name="Zhang X."/>
            <person name="Liu X."/>
        </authorList>
    </citation>
    <scope>NUCLEOTIDE SEQUENCE [LARGE SCALE GENOMIC DNA]</scope>
    <source>
        <strain evidence="5">W106-1 / CGMCC3.15140</strain>
    </source>
</reference>
<comment type="cofactor">
    <cofactor evidence="2">
        <name>FAD</name>
        <dbReference type="ChEBI" id="CHEBI:57692"/>
    </cofactor>
</comment>
<dbReference type="Gene3D" id="3.50.50.60">
    <property type="entry name" value="FAD/NAD(P)-binding domain"/>
    <property type="match status" value="1"/>
</dbReference>
<evidence type="ECO:0000313" key="5">
    <source>
        <dbReference type="Proteomes" id="UP000030651"/>
    </source>
</evidence>
<feature type="domain" description="Glucose-methanol-choline oxidoreductase N-terminal" evidence="3">
    <location>
        <begin position="241"/>
        <end position="255"/>
    </location>
</feature>
<evidence type="ECO:0000256" key="1">
    <source>
        <dbReference type="ARBA" id="ARBA00010790"/>
    </source>
</evidence>
<dbReference type="PIRSF" id="PIRSF000137">
    <property type="entry name" value="Alcohol_oxidase"/>
    <property type="match status" value="1"/>
</dbReference>
<sequence length="576" mass="61144">MSTSSFDYVIVGGGLAGLVLAARLSEDANIEVFVIEAGEDQTADPRVTIPGMWPTLIRSESAWNFSTVPQEGLQNREIGFPLGKLLGGSSALNGLSFSATSKTNVDAWEGLGNPGWGWSRFVKSMKKSYTLGDAECPTGGPIQLSAPEDDSEWPDVWKRTIESLGFPTTGGTLDGEFSGSAVALDAVQPATKQRSYSANAAEAEKILFDTSNKTVATGVQLTKDGETKIVNARKEVIVTAGTINSPKLLELSGVGHAALLKSVGIDVVIDNPNVGENLQNHPMCTFNFEVRDEEGFDTIDKLARQDGGAIAAAMDAYSKQKGPFSKSGANLIAQLPTPRVETGGNTSELVKLLRSTILENQQKPKSFEEYHEAFVHSVLSSPTEASGCYLAIPGYAGATGDGWMAPTPAGDEKYLTITLLLAHPLSRGSVHLNASPSGAKILAIDPKYLTHPLDVEVMARHLQVVEKIASTEPLASHLKLDGKRSPSAPPYGSFADLDVAKDYLHKTAIGAHHFTGTCSMMPQELGGVVDAQLRVYGCQNLRVCDASIIPITPRTNPQATVYGVAEHAAAIIKSGL</sequence>
<dbReference type="InterPro" id="IPR007867">
    <property type="entry name" value="GMC_OxRtase_C"/>
</dbReference>
<evidence type="ECO:0000313" key="4">
    <source>
        <dbReference type="EMBL" id="ETS74689.1"/>
    </source>
</evidence>
<dbReference type="AlphaFoldDB" id="W3WLP1"/>
<dbReference type="OrthoDB" id="269227at2759"/>
<dbReference type="eggNOG" id="KOG1238">
    <property type="taxonomic scope" value="Eukaryota"/>
</dbReference>
<dbReference type="OMA" id="AHHFTGT"/>
<dbReference type="GeneID" id="19278186"/>
<dbReference type="PROSITE" id="PS00624">
    <property type="entry name" value="GMC_OXRED_2"/>
    <property type="match status" value="1"/>
</dbReference>
<organism evidence="4 5">
    <name type="scientific">Pestalotiopsis fici (strain W106-1 / CGMCC3.15140)</name>
    <dbReference type="NCBI Taxonomy" id="1229662"/>
    <lineage>
        <taxon>Eukaryota</taxon>
        <taxon>Fungi</taxon>
        <taxon>Dikarya</taxon>
        <taxon>Ascomycota</taxon>
        <taxon>Pezizomycotina</taxon>
        <taxon>Sordariomycetes</taxon>
        <taxon>Xylariomycetidae</taxon>
        <taxon>Amphisphaeriales</taxon>
        <taxon>Sporocadaceae</taxon>
        <taxon>Pestalotiopsis</taxon>
    </lineage>
</organism>
<dbReference type="Proteomes" id="UP000030651">
    <property type="component" value="Unassembled WGS sequence"/>
</dbReference>